<evidence type="ECO:0008006" key="3">
    <source>
        <dbReference type="Google" id="ProtNLM"/>
    </source>
</evidence>
<sequence length="43" mass="4799">MAATVAARKQVLRMHLIAMQHVALEHIDRLYSELVAVAAEPDE</sequence>
<evidence type="ECO:0000313" key="1">
    <source>
        <dbReference type="EMBL" id="MBP2192953.1"/>
    </source>
</evidence>
<keyword evidence="2" id="KW-1185">Reference proteome</keyword>
<dbReference type="EMBL" id="JAGGMR010000001">
    <property type="protein sequence ID" value="MBP2192953.1"/>
    <property type="molecule type" value="Genomic_DNA"/>
</dbReference>
<evidence type="ECO:0000313" key="2">
    <source>
        <dbReference type="Proteomes" id="UP001519325"/>
    </source>
</evidence>
<reference evidence="1 2" key="1">
    <citation type="submission" date="2021-03" db="EMBL/GenBank/DDBJ databases">
        <title>Sequencing the genomes of 1000 actinobacteria strains.</title>
        <authorList>
            <person name="Klenk H.-P."/>
        </authorList>
    </citation>
    <scope>NUCLEOTIDE SEQUENCE [LARGE SCALE GENOMIC DNA]</scope>
    <source>
        <strain evidence="1 2">DSM 45516</strain>
    </source>
</reference>
<comment type="caution">
    <text evidence="1">The sequence shown here is derived from an EMBL/GenBank/DDBJ whole genome shotgun (WGS) entry which is preliminary data.</text>
</comment>
<name>A0ABS4QPD2_9NOCA</name>
<proteinExistence type="predicted"/>
<accession>A0ABS4QPD2</accession>
<protein>
    <recommendedName>
        <fullName evidence="3">MarR family transcriptional regulator</fullName>
    </recommendedName>
</protein>
<dbReference type="RefSeq" id="WP_281070398.1">
    <property type="nucleotide sequence ID" value="NZ_JAGGMR010000001.1"/>
</dbReference>
<organism evidence="1 2">
    <name type="scientific">Nocardia goodfellowii</name>
    <dbReference type="NCBI Taxonomy" id="882446"/>
    <lineage>
        <taxon>Bacteria</taxon>
        <taxon>Bacillati</taxon>
        <taxon>Actinomycetota</taxon>
        <taxon>Actinomycetes</taxon>
        <taxon>Mycobacteriales</taxon>
        <taxon>Nocardiaceae</taxon>
        <taxon>Nocardia</taxon>
    </lineage>
</organism>
<gene>
    <name evidence="1" type="ORF">BJ987_005854</name>
</gene>
<dbReference type="Proteomes" id="UP001519325">
    <property type="component" value="Unassembled WGS sequence"/>
</dbReference>